<keyword evidence="2" id="KW-1185">Reference proteome</keyword>
<name>A0A091DH39_FUKDA</name>
<dbReference type="Proteomes" id="UP000028990">
    <property type="component" value="Unassembled WGS sequence"/>
</dbReference>
<evidence type="ECO:0000313" key="2">
    <source>
        <dbReference type="Proteomes" id="UP000028990"/>
    </source>
</evidence>
<reference evidence="1 2" key="1">
    <citation type="submission" date="2013-11" db="EMBL/GenBank/DDBJ databases">
        <title>The Damaraland mole rat (Fukomys damarensis) genome and evolution of African mole rats.</title>
        <authorList>
            <person name="Gladyshev V.N."/>
            <person name="Fang X."/>
        </authorList>
    </citation>
    <scope>NUCLEOTIDE SEQUENCE [LARGE SCALE GENOMIC DNA]</scope>
    <source>
        <tissue evidence="1">Liver</tissue>
    </source>
</reference>
<proteinExistence type="predicted"/>
<evidence type="ECO:0000313" key="1">
    <source>
        <dbReference type="EMBL" id="KFO30397.1"/>
    </source>
</evidence>
<protein>
    <submittedName>
        <fullName evidence="1">Uncharacterized protein</fullName>
    </submittedName>
</protein>
<dbReference type="EMBL" id="KN122446">
    <property type="protein sequence ID" value="KFO30397.1"/>
    <property type="molecule type" value="Genomic_DNA"/>
</dbReference>
<dbReference type="AlphaFoldDB" id="A0A091DH39"/>
<organism evidence="1 2">
    <name type="scientific">Fukomys damarensis</name>
    <name type="common">Damaraland mole rat</name>
    <name type="synonym">Cryptomys damarensis</name>
    <dbReference type="NCBI Taxonomy" id="885580"/>
    <lineage>
        <taxon>Eukaryota</taxon>
        <taxon>Metazoa</taxon>
        <taxon>Chordata</taxon>
        <taxon>Craniata</taxon>
        <taxon>Vertebrata</taxon>
        <taxon>Euteleostomi</taxon>
        <taxon>Mammalia</taxon>
        <taxon>Eutheria</taxon>
        <taxon>Euarchontoglires</taxon>
        <taxon>Glires</taxon>
        <taxon>Rodentia</taxon>
        <taxon>Hystricomorpha</taxon>
        <taxon>Bathyergidae</taxon>
        <taxon>Fukomys</taxon>
    </lineage>
</organism>
<gene>
    <name evidence="1" type="ORF">H920_08222</name>
</gene>
<accession>A0A091DH39</accession>
<sequence>MKMPGKLKSPSAANLEEGPPFHLVSRAARLWGEGAVQGCHPRRSQLRSYAAPCRCPMKLFQTRKPDWTLEAEDPVP</sequence>